<evidence type="ECO:0008006" key="3">
    <source>
        <dbReference type="Google" id="ProtNLM"/>
    </source>
</evidence>
<reference evidence="1" key="2">
    <citation type="submission" date="2021-04" db="EMBL/GenBank/DDBJ databases">
        <authorList>
            <person name="Gilroy R."/>
        </authorList>
    </citation>
    <scope>NUCLEOTIDE SEQUENCE</scope>
    <source>
        <strain evidence="1">ChiHejej3B27-3195</strain>
    </source>
</reference>
<dbReference type="EMBL" id="DXGD01000475">
    <property type="protein sequence ID" value="HIX00993.1"/>
    <property type="molecule type" value="Genomic_DNA"/>
</dbReference>
<dbReference type="Gene3D" id="3.40.50.720">
    <property type="entry name" value="NAD(P)-binding Rossmann-like Domain"/>
    <property type="match status" value="1"/>
</dbReference>
<gene>
    <name evidence="1" type="ORF">H9871_12720</name>
</gene>
<dbReference type="AlphaFoldDB" id="A0A9D1UV77"/>
<dbReference type="InterPro" id="IPR036291">
    <property type="entry name" value="NAD(P)-bd_dom_sf"/>
</dbReference>
<organism evidence="1 2">
    <name type="scientific">Candidatus Nesterenkonia stercoripullorum</name>
    <dbReference type="NCBI Taxonomy" id="2838701"/>
    <lineage>
        <taxon>Bacteria</taxon>
        <taxon>Bacillati</taxon>
        <taxon>Actinomycetota</taxon>
        <taxon>Actinomycetes</taxon>
        <taxon>Micrococcales</taxon>
        <taxon>Micrococcaceae</taxon>
        <taxon>Nesterenkonia</taxon>
    </lineage>
</organism>
<protein>
    <recommendedName>
        <fullName evidence="3">Saccharopine dehydrogenase</fullName>
    </recommendedName>
</protein>
<name>A0A9D1UV77_9MICC</name>
<dbReference type="Proteomes" id="UP000824151">
    <property type="component" value="Unassembled WGS sequence"/>
</dbReference>
<sequence length="334" mass="35073">MNPILLAGGSGLVGRWAAHHLRAQHPQLPILIGGRDLAKAQATAERIGEAEAVLLDSEAEDLGLGDRPVAAVATLYRDSHLAALRFAQSRGAGHISISAEPQDIAPEVAAYMHDPGRAPVVLGTEWLVGATTIPALQLASQFARIEDIRIAAVLDVQDTGGPEQVADLERLTDSAPMVLERRNGVYAWHAADAEPTLIHAVDGTDMQASPISPNDVVTLGTVTNARNISFSLAEELSSTRRQGGPMSTEVIVEMAGDDTSGQPLRLRQAVVHPQGQMSPTGLGVAMVLERLAGLDGAAPAAAGLYFPSQLLDADTYLERLARTGGQVLQLDPAA</sequence>
<comment type="caution">
    <text evidence="1">The sequence shown here is derived from an EMBL/GenBank/DDBJ whole genome shotgun (WGS) entry which is preliminary data.</text>
</comment>
<reference evidence="1" key="1">
    <citation type="journal article" date="2021" name="PeerJ">
        <title>Extensive microbial diversity within the chicken gut microbiome revealed by metagenomics and culture.</title>
        <authorList>
            <person name="Gilroy R."/>
            <person name="Ravi A."/>
            <person name="Getino M."/>
            <person name="Pursley I."/>
            <person name="Horton D.L."/>
            <person name="Alikhan N.F."/>
            <person name="Baker D."/>
            <person name="Gharbi K."/>
            <person name="Hall N."/>
            <person name="Watson M."/>
            <person name="Adriaenssens E.M."/>
            <person name="Foster-Nyarko E."/>
            <person name="Jarju S."/>
            <person name="Secka A."/>
            <person name="Antonio M."/>
            <person name="Oren A."/>
            <person name="Chaudhuri R.R."/>
            <person name="La Ragione R."/>
            <person name="Hildebrand F."/>
            <person name="Pallen M.J."/>
        </authorList>
    </citation>
    <scope>NUCLEOTIDE SEQUENCE</scope>
    <source>
        <strain evidence="1">ChiHejej3B27-3195</strain>
    </source>
</reference>
<evidence type="ECO:0000313" key="2">
    <source>
        <dbReference type="Proteomes" id="UP000824151"/>
    </source>
</evidence>
<proteinExistence type="predicted"/>
<evidence type="ECO:0000313" key="1">
    <source>
        <dbReference type="EMBL" id="HIX00993.1"/>
    </source>
</evidence>
<accession>A0A9D1UV77</accession>
<dbReference type="SUPFAM" id="SSF51735">
    <property type="entry name" value="NAD(P)-binding Rossmann-fold domains"/>
    <property type="match status" value="1"/>
</dbReference>